<dbReference type="Proteomes" id="UP000054937">
    <property type="component" value="Unassembled WGS sequence"/>
</dbReference>
<reference evidence="2 3" key="1">
    <citation type="journal article" date="2015" name="Sci. Rep.">
        <title>Genome of the facultative scuticociliatosis pathogen Pseudocohnilembus persalinus provides insight into its virulence through horizontal gene transfer.</title>
        <authorList>
            <person name="Xiong J."/>
            <person name="Wang G."/>
            <person name="Cheng J."/>
            <person name="Tian M."/>
            <person name="Pan X."/>
            <person name="Warren A."/>
            <person name="Jiang C."/>
            <person name="Yuan D."/>
            <person name="Miao W."/>
        </authorList>
    </citation>
    <scope>NUCLEOTIDE SEQUENCE [LARGE SCALE GENOMIC DNA]</scope>
    <source>
        <strain evidence="2">36N120E</strain>
    </source>
</reference>
<keyword evidence="3" id="KW-1185">Reference proteome</keyword>
<proteinExistence type="predicted"/>
<gene>
    <name evidence="2" type="ORF">PPERSA_08689</name>
</gene>
<evidence type="ECO:0000313" key="3">
    <source>
        <dbReference type="Proteomes" id="UP000054937"/>
    </source>
</evidence>
<dbReference type="EMBL" id="LDAU01000024">
    <property type="protein sequence ID" value="KRX10694.1"/>
    <property type="molecule type" value="Genomic_DNA"/>
</dbReference>
<feature type="compositionally biased region" description="Acidic residues" evidence="1">
    <location>
        <begin position="127"/>
        <end position="163"/>
    </location>
</feature>
<feature type="region of interest" description="Disordered" evidence="1">
    <location>
        <begin position="81"/>
        <end position="165"/>
    </location>
</feature>
<dbReference type="AlphaFoldDB" id="A0A0V0R877"/>
<evidence type="ECO:0000256" key="1">
    <source>
        <dbReference type="SAM" id="MobiDB-lite"/>
    </source>
</evidence>
<feature type="region of interest" description="Disordered" evidence="1">
    <location>
        <begin position="1"/>
        <end position="20"/>
    </location>
</feature>
<feature type="compositionally biased region" description="Acidic residues" evidence="1">
    <location>
        <begin position="86"/>
        <end position="113"/>
    </location>
</feature>
<evidence type="ECO:0000313" key="2">
    <source>
        <dbReference type="EMBL" id="KRX10694.1"/>
    </source>
</evidence>
<sequence>MSKEIKDSIDNRNRVLTNEQEKQMKNLMKGKTDHMKFLYLIQHEQYDEARKLAIQISQQEPNNSVMKQFSQFLQQTYKELPYLSNVEDEEQDQDSDKNSDDDEWEWEYYDDDEKQGQSQEQKNQNKEEEEEEEEEEEDEGEEEYEDDEEQSEPSEYFDSDEEKEISRLEQINEQKLQQFKI</sequence>
<comment type="caution">
    <text evidence="2">The sequence shown here is derived from an EMBL/GenBank/DDBJ whole genome shotgun (WGS) entry which is preliminary data.</text>
</comment>
<accession>A0A0V0R877</accession>
<name>A0A0V0R877_PSEPJ</name>
<protein>
    <submittedName>
        <fullName evidence="2">Uncharacterized protein</fullName>
    </submittedName>
</protein>
<dbReference type="InParanoid" id="A0A0V0R877"/>
<organism evidence="2 3">
    <name type="scientific">Pseudocohnilembus persalinus</name>
    <name type="common">Ciliate</name>
    <dbReference type="NCBI Taxonomy" id="266149"/>
    <lineage>
        <taxon>Eukaryota</taxon>
        <taxon>Sar</taxon>
        <taxon>Alveolata</taxon>
        <taxon>Ciliophora</taxon>
        <taxon>Intramacronucleata</taxon>
        <taxon>Oligohymenophorea</taxon>
        <taxon>Scuticociliatia</taxon>
        <taxon>Philasterida</taxon>
        <taxon>Pseudocohnilembidae</taxon>
        <taxon>Pseudocohnilembus</taxon>
    </lineage>
</organism>